<dbReference type="InterPro" id="IPR040915">
    <property type="entry name" value="GK1464-like_dom"/>
</dbReference>
<dbReference type="Proteomes" id="UP000075666">
    <property type="component" value="Unassembled WGS sequence"/>
</dbReference>
<dbReference type="InterPro" id="IPR028990">
    <property type="entry name" value="GK1464-like"/>
</dbReference>
<organism evidence="1 2">
    <name type="scientific">Heyndrickxia sporothermodurans</name>
    <dbReference type="NCBI Taxonomy" id="46224"/>
    <lineage>
        <taxon>Bacteria</taxon>
        <taxon>Bacillati</taxon>
        <taxon>Bacillota</taxon>
        <taxon>Bacilli</taxon>
        <taxon>Bacillales</taxon>
        <taxon>Bacillaceae</taxon>
        <taxon>Heyndrickxia</taxon>
    </lineage>
</organism>
<dbReference type="EMBL" id="LQYN01000073">
    <property type="protein sequence ID" value="KYD00154.1"/>
    <property type="molecule type" value="Genomic_DNA"/>
</dbReference>
<protein>
    <submittedName>
        <fullName evidence="1">Uncharacterized protein</fullName>
    </submittedName>
</protein>
<dbReference type="RefSeq" id="WP_066233446.1">
    <property type="nucleotide sequence ID" value="NZ_JALKTV010000003.1"/>
</dbReference>
<dbReference type="Pfam" id="PF18681">
    <property type="entry name" value="DUF5634"/>
    <property type="match status" value="1"/>
</dbReference>
<dbReference type="Gene3D" id="3.30.70.1480">
    <property type="entry name" value="GK1464-like"/>
    <property type="match status" value="1"/>
</dbReference>
<proteinExistence type="predicted"/>
<dbReference type="STRING" id="46224.B4102_1166"/>
<keyword evidence="2" id="KW-1185">Reference proteome</keyword>
<evidence type="ECO:0000313" key="2">
    <source>
        <dbReference type="Proteomes" id="UP000075666"/>
    </source>
</evidence>
<accession>A0A150KN17</accession>
<dbReference type="PATRIC" id="fig|46224.3.peg.3896"/>
<gene>
    <name evidence="1" type="ORF">B4102_1166</name>
</gene>
<dbReference type="SUPFAM" id="SSF143579">
    <property type="entry name" value="GK1464-like"/>
    <property type="match status" value="1"/>
</dbReference>
<dbReference type="OrthoDB" id="2968163at2"/>
<name>A0A150KN17_9BACI</name>
<evidence type="ECO:0000313" key="1">
    <source>
        <dbReference type="EMBL" id="KYD00154.1"/>
    </source>
</evidence>
<dbReference type="AlphaFoldDB" id="A0A150KN17"/>
<dbReference type="GeneID" id="62500203"/>
<comment type="caution">
    <text evidence="1">The sequence shown here is derived from an EMBL/GenBank/DDBJ whole genome shotgun (WGS) entry which is preliminary data.</text>
</comment>
<sequence>MDYLNREILIDQMNAQLKELMDHYQLEDIGIYEEEGAGDDYYLGYTVRKNGEVFMINMPYMKDAYGNLGLKNRDWTIQSDEGEKKGFHNLDEVFDHIDKGFH</sequence>
<reference evidence="1 2" key="1">
    <citation type="submission" date="2016-01" db="EMBL/GenBank/DDBJ databases">
        <title>Genome Sequences of Twelve Sporeforming Bacillus Species Isolated from Foods.</title>
        <authorList>
            <person name="Berendsen E.M."/>
            <person name="Wells-Bennik M.H."/>
            <person name="Krawcyk A.O."/>
            <person name="De Jong A."/>
            <person name="Holsappel S."/>
            <person name="Eijlander R.T."/>
            <person name="Kuipers O.P."/>
        </authorList>
    </citation>
    <scope>NUCLEOTIDE SEQUENCE [LARGE SCALE GENOMIC DNA]</scope>
    <source>
        <strain evidence="1 2">B4102</strain>
    </source>
</reference>